<reference evidence="2 3" key="1">
    <citation type="submission" date="2011-09" db="EMBL/GenBank/DDBJ databases">
        <title>Complete sequence of chromosome of Thioflavicoccus mobilis 8321.</title>
        <authorList>
            <consortium name="US DOE Joint Genome Institute"/>
            <person name="Lucas S."/>
            <person name="Han J."/>
            <person name="Lapidus A."/>
            <person name="Cheng J.-F."/>
            <person name="Goodwin L."/>
            <person name="Pitluck S."/>
            <person name="Peters L."/>
            <person name="Ovchinnikova G."/>
            <person name="Lu M."/>
            <person name="Detter J.C."/>
            <person name="Han C."/>
            <person name="Tapia R."/>
            <person name="Land M."/>
            <person name="Hauser L."/>
            <person name="Kyrpides N."/>
            <person name="Ivanova N."/>
            <person name="Pagani I."/>
            <person name="Vogl K."/>
            <person name="Liu Z."/>
            <person name="Imhoff J."/>
            <person name="Thiel V."/>
            <person name="Frigaard N.-U."/>
            <person name="Bryant D."/>
            <person name="Woyke T."/>
        </authorList>
    </citation>
    <scope>NUCLEOTIDE SEQUENCE [LARGE SCALE GENOMIC DNA]</scope>
    <source>
        <strain evidence="2 3">8321</strain>
    </source>
</reference>
<organism evidence="2 3">
    <name type="scientific">Thioflavicoccus mobilis 8321</name>
    <dbReference type="NCBI Taxonomy" id="765912"/>
    <lineage>
        <taxon>Bacteria</taxon>
        <taxon>Pseudomonadati</taxon>
        <taxon>Pseudomonadota</taxon>
        <taxon>Gammaproteobacteria</taxon>
        <taxon>Chromatiales</taxon>
        <taxon>Chromatiaceae</taxon>
        <taxon>Thioflavicoccus</taxon>
    </lineage>
</organism>
<name>L0H3M5_9GAMM</name>
<dbReference type="KEGG" id="tmb:Thimo_3537"/>
<protein>
    <submittedName>
        <fullName evidence="2">Uncharacterized protein</fullName>
    </submittedName>
</protein>
<proteinExistence type="predicted"/>
<evidence type="ECO:0000256" key="1">
    <source>
        <dbReference type="SAM" id="MobiDB-lite"/>
    </source>
</evidence>
<gene>
    <name evidence="2" type="ORF">Thimo_3537</name>
</gene>
<feature type="region of interest" description="Disordered" evidence="1">
    <location>
        <begin position="59"/>
        <end position="83"/>
    </location>
</feature>
<evidence type="ECO:0000313" key="2">
    <source>
        <dbReference type="EMBL" id="AGA92194.1"/>
    </source>
</evidence>
<dbReference type="AlphaFoldDB" id="L0H3M5"/>
<accession>L0H3M5</accession>
<dbReference type="Proteomes" id="UP000010816">
    <property type="component" value="Chromosome"/>
</dbReference>
<keyword evidence="3" id="KW-1185">Reference proteome</keyword>
<dbReference type="EMBL" id="CP003051">
    <property type="protein sequence ID" value="AGA92194.1"/>
    <property type="molecule type" value="Genomic_DNA"/>
</dbReference>
<sequence length="235" mass="26581">MHTLDPSQPASLLRAPGTEVLTITHSARVQVSFKTTVYLEVKNNAYACNRRDGVVYGRDLDPGRNAVERSPSAQSGRRGRDEQPYAVRRGYRRVGARRRAWDAWVSGWCGQLALQQASCAQRMGRRKQTDLLQEGSQGLVELSSRLLPRQWSGRRSRQLPRRPRIFSRWRGSGLLQEGPTGLVHLSPRLLPRGWSGRRSRQLPRRPRILSRWRGPGLLQEGSSGLAHLSSRLPPN</sequence>
<dbReference type="HOGENOM" id="CLU_1179771_0_0_6"/>
<evidence type="ECO:0000313" key="3">
    <source>
        <dbReference type="Proteomes" id="UP000010816"/>
    </source>
</evidence>